<keyword evidence="12" id="KW-1185">Reference proteome</keyword>
<feature type="chain" id="PRO_5016106525" evidence="10">
    <location>
        <begin position="29"/>
        <end position="543"/>
    </location>
</feature>
<keyword evidence="4 9" id="KW-0812">Transmembrane</keyword>
<feature type="transmembrane region" description="Helical" evidence="9">
    <location>
        <begin position="508"/>
        <end position="526"/>
    </location>
</feature>
<evidence type="ECO:0000256" key="7">
    <source>
        <dbReference type="ARBA" id="ARBA00023136"/>
    </source>
</evidence>
<comment type="similarity">
    <text evidence="8">Belongs to the binding-protein-dependent transport system permease family. LivHM subfamily.</text>
</comment>
<sequence length="543" mass="56578">MEPAMNRLLMRLALLFATLAALSSPARAALDPALVAGFAGDFSSRISAIEALGVDGSEDARRVVNALEAGNLGVAADKVVILDGETVRDAASGEALEIALADVDAITVNNRVRRSIATANAAFELVSPDAATRLASANVLIENASEALLPLFERTLASEQDEAVRSVISRAAARINLSSADAAKRLKAVEALGESSDPAVKNMLAALLEKQGEGKQATWVEPDARVRAAAESAISAIDGRIATAQTIGTVFSGLSLGSILLLAALGLAITYGVMGIINMAHGELLMVGAYATFMVQGLFRNYFPAYVDWYVVAAVPAAFFAAALVGIAMERLVLRHLYGRPLESLLATWGLSLVLIQAARVIFGPQNLELANPSWMSGGIELAAGVVLPFNRIVIIGFAGFVLVLIWLMMQKTRLGMFVRAVTQNRPMAGCVGVPTARVDTLAFAIGSGVAGLGGLALSQIANVGPAMGTGYIVDAFMVVVLGGVGQLAGAVWAALGLGIVAKFLEGWAGAVIAKILVLVFIIIFIQKRPQGIFALKGRFADS</sequence>
<dbReference type="SUPFAM" id="SSF48371">
    <property type="entry name" value="ARM repeat"/>
    <property type="match status" value="1"/>
</dbReference>
<feature type="transmembrane region" description="Helical" evidence="9">
    <location>
        <begin position="309"/>
        <end position="333"/>
    </location>
</feature>
<feature type="transmembrane region" description="Helical" evidence="9">
    <location>
        <begin position="476"/>
        <end position="502"/>
    </location>
</feature>
<keyword evidence="2" id="KW-0813">Transport</keyword>
<evidence type="ECO:0000313" key="12">
    <source>
        <dbReference type="Proteomes" id="UP000244930"/>
    </source>
</evidence>
<evidence type="ECO:0000256" key="3">
    <source>
        <dbReference type="ARBA" id="ARBA00022475"/>
    </source>
</evidence>
<dbReference type="InterPro" id="IPR016024">
    <property type="entry name" value="ARM-type_fold"/>
</dbReference>
<feature type="transmembrane region" description="Helical" evidence="9">
    <location>
        <begin position="345"/>
        <end position="363"/>
    </location>
</feature>
<organism evidence="11 12">
    <name type="scientific">Parazoarcus communis</name>
    <dbReference type="NCBI Taxonomy" id="41977"/>
    <lineage>
        <taxon>Bacteria</taxon>
        <taxon>Pseudomonadati</taxon>
        <taxon>Pseudomonadota</taxon>
        <taxon>Betaproteobacteria</taxon>
        <taxon>Rhodocyclales</taxon>
        <taxon>Zoogloeaceae</taxon>
        <taxon>Parazoarcus</taxon>
    </lineage>
</organism>
<dbReference type="CDD" id="cd06582">
    <property type="entry name" value="TM_PBP1_LivH_like"/>
    <property type="match status" value="1"/>
</dbReference>
<comment type="subcellular location">
    <subcellularLocation>
        <location evidence="1">Cell membrane</location>
        <topology evidence="1">Multi-pass membrane protein</topology>
    </subcellularLocation>
</comment>
<dbReference type="GO" id="GO:0005886">
    <property type="term" value="C:plasma membrane"/>
    <property type="evidence" value="ECO:0007669"/>
    <property type="project" value="UniProtKB-SubCell"/>
</dbReference>
<evidence type="ECO:0000256" key="6">
    <source>
        <dbReference type="ARBA" id="ARBA00022989"/>
    </source>
</evidence>
<reference evidence="11 12" key="1">
    <citation type="submission" date="2017-06" db="EMBL/GenBank/DDBJ databases">
        <title>Azoarcus.</title>
        <authorList>
            <person name="Woo J.-H."/>
            <person name="Kim H.-S."/>
        </authorList>
    </citation>
    <scope>NUCLEOTIDE SEQUENCE [LARGE SCALE GENOMIC DNA]</scope>
    <source>
        <strain evidence="11 12">TSPY31</strain>
    </source>
</reference>
<evidence type="ECO:0000313" key="11">
    <source>
        <dbReference type="EMBL" id="AWI76133.1"/>
    </source>
</evidence>
<name>A0A2U8GSD5_9RHOO</name>
<gene>
    <name evidence="11" type="primary">urtB</name>
    <name evidence="11" type="ORF">CEW83_13625</name>
</gene>
<dbReference type="Pfam" id="PF02653">
    <property type="entry name" value="BPD_transp_2"/>
    <property type="match status" value="1"/>
</dbReference>
<dbReference type="GO" id="GO:0022857">
    <property type="term" value="F:transmembrane transporter activity"/>
    <property type="evidence" value="ECO:0007669"/>
    <property type="project" value="InterPro"/>
</dbReference>
<dbReference type="GO" id="GO:0006865">
    <property type="term" value="P:amino acid transport"/>
    <property type="evidence" value="ECO:0007669"/>
    <property type="project" value="UniProtKB-KW"/>
</dbReference>
<dbReference type="NCBIfam" id="TIGR03409">
    <property type="entry name" value="urea_trans_UrtB"/>
    <property type="match status" value="1"/>
</dbReference>
<keyword evidence="6 9" id="KW-1133">Transmembrane helix</keyword>
<dbReference type="AlphaFoldDB" id="A0A2U8GSD5"/>
<keyword evidence="5" id="KW-0029">Amino-acid transport</keyword>
<evidence type="ECO:0000256" key="2">
    <source>
        <dbReference type="ARBA" id="ARBA00022448"/>
    </source>
</evidence>
<dbReference type="InterPro" id="IPR001851">
    <property type="entry name" value="ABC_transp_permease"/>
</dbReference>
<keyword evidence="7 9" id="KW-0472">Membrane</keyword>
<dbReference type="PANTHER" id="PTHR11795">
    <property type="entry name" value="BRANCHED-CHAIN AMINO ACID TRANSPORT SYSTEM PERMEASE PROTEIN LIVH"/>
    <property type="match status" value="1"/>
</dbReference>
<evidence type="ECO:0000256" key="1">
    <source>
        <dbReference type="ARBA" id="ARBA00004651"/>
    </source>
</evidence>
<dbReference type="InterPro" id="IPR017779">
    <property type="entry name" value="ABC_UrtB_bac"/>
</dbReference>
<dbReference type="PANTHER" id="PTHR11795:SF447">
    <property type="entry name" value="ABC TRANSPORTER PERMEASE PROTEIN"/>
    <property type="match status" value="1"/>
</dbReference>
<dbReference type="Proteomes" id="UP000244930">
    <property type="component" value="Chromosome"/>
</dbReference>
<evidence type="ECO:0000256" key="8">
    <source>
        <dbReference type="ARBA" id="ARBA00037998"/>
    </source>
</evidence>
<dbReference type="KEGG" id="acom:CEW83_13625"/>
<protein>
    <submittedName>
        <fullName evidence="11">Urea ABC transporter permease subunit UrtB</fullName>
    </submittedName>
</protein>
<keyword evidence="10" id="KW-0732">Signal</keyword>
<evidence type="ECO:0000256" key="4">
    <source>
        <dbReference type="ARBA" id="ARBA00022692"/>
    </source>
</evidence>
<accession>A0A2U8GSD5</accession>
<evidence type="ECO:0000256" key="9">
    <source>
        <dbReference type="SAM" id="Phobius"/>
    </source>
</evidence>
<feature type="transmembrane region" description="Helical" evidence="9">
    <location>
        <begin position="284"/>
        <end position="303"/>
    </location>
</feature>
<feature type="transmembrane region" description="Helical" evidence="9">
    <location>
        <begin position="383"/>
        <end position="410"/>
    </location>
</feature>
<dbReference type="InterPro" id="IPR052157">
    <property type="entry name" value="BCAA_transport_permease"/>
</dbReference>
<feature type="signal peptide" evidence="10">
    <location>
        <begin position="1"/>
        <end position="28"/>
    </location>
</feature>
<dbReference type="EMBL" id="CP022187">
    <property type="protein sequence ID" value="AWI76133.1"/>
    <property type="molecule type" value="Genomic_DNA"/>
</dbReference>
<proteinExistence type="inferred from homology"/>
<evidence type="ECO:0000256" key="10">
    <source>
        <dbReference type="SAM" id="SignalP"/>
    </source>
</evidence>
<feature type="transmembrane region" description="Helical" evidence="9">
    <location>
        <begin position="250"/>
        <end position="277"/>
    </location>
</feature>
<evidence type="ECO:0000256" key="5">
    <source>
        <dbReference type="ARBA" id="ARBA00022970"/>
    </source>
</evidence>
<keyword evidence="3" id="KW-1003">Cell membrane</keyword>